<evidence type="ECO:0000256" key="1">
    <source>
        <dbReference type="ARBA" id="ARBA00005176"/>
    </source>
</evidence>
<protein>
    <recommendedName>
        <fullName evidence="4">Succinate-semialdehyde dehydrogenase, mitochondrial</fullName>
        <ecNumber evidence="3">1.2.1.24</ecNumber>
    </recommendedName>
    <alternativeName>
        <fullName evidence="6">NAD(+)-dependent succinic semialdehyde dehydrogenase</fullName>
    </alternativeName>
</protein>
<dbReference type="VEuPathDB" id="FungiDB:PYU1_G012044"/>
<dbReference type="InterPro" id="IPR029510">
    <property type="entry name" value="Ald_DH_CS_GLU"/>
</dbReference>
<reference evidence="11" key="1">
    <citation type="journal article" date="2010" name="Genome Biol.">
        <title>Genome sequence of the necrotrophic plant pathogen Pythium ultimum reveals original pathogenicity mechanisms and effector repertoire.</title>
        <authorList>
            <person name="Levesque C.A."/>
            <person name="Brouwer H."/>
            <person name="Cano L."/>
            <person name="Hamilton J.P."/>
            <person name="Holt C."/>
            <person name="Huitema E."/>
            <person name="Raffaele S."/>
            <person name="Robideau G.P."/>
            <person name="Thines M."/>
            <person name="Win J."/>
            <person name="Zerillo M.M."/>
            <person name="Beakes G.W."/>
            <person name="Boore J.L."/>
            <person name="Busam D."/>
            <person name="Dumas B."/>
            <person name="Ferriera S."/>
            <person name="Fuerstenberg S.I."/>
            <person name="Gachon C.M."/>
            <person name="Gaulin E."/>
            <person name="Govers F."/>
            <person name="Grenville-Briggs L."/>
            <person name="Horner N."/>
            <person name="Hostetler J."/>
            <person name="Jiang R.H."/>
            <person name="Johnson J."/>
            <person name="Krajaejun T."/>
            <person name="Lin H."/>
            <person name="Meijer H.J."/>
            <person name="Moore B."/>
            <person name="Morris P."/>
            <person name="Phuntmart V."/>
            <person name="Puiu D."/>
            <person name="Shetty J."/>
            <person name="Stajich J.E."/>
            <person name="Tripathy S."/>
            <person name="Wawra S."/>
            <person name="van West P."/>
            <person name="Whitty B.R."/>
            <person name="Coutinho P.M."/>
            <person name="Henrissat B."/>
            <person name="Martin F."/>
            <person name="Thomas P.D."/>
            <person name="Tyler B.M."/>
            <person name="De Vries R.P."/>
            <person name="Kamoun S."/>
            <person name="Yandell M."/>
            <person name="Tisserat N."/>
            <person name="Buell C.R."/>
        </authorList>
    </citation>
    <scope>NUCLEOTIDE SEQUENCE</scope>
    <source>
        <strain evidence="11">DAOM:BR144</strain>
    </source>
</reference>
<evidence type="ECO:0000256" key="7">
    <source>
        <dbReference type="PROSITE-ProRule" id="PRU10007"/>
    </source>
</evidence>
<comment type="similarity">
    <text evidence="2 8">Belongs to the aldehyde dehydrogenase family.</text>
</comment>
<dbReference type="Gene3D" id="3.40.309.10">
    <property type="entry name" value="Aldehyde Dehydrogenase, Chain A, domain 2"/>
    <property type="match status" value="1"/>
</dbReference>
<proteinExistence type="inferred from homology"/>
<sequence>MASTSTKTSTGIAAGFHSEVQNRDLICTQGFINGKWIDAHSKAHFSVTDPATDEEIARVADMGKEETQDAIHAALEAQRSWRKTTPLVRSNLLKKWYAAICDNADDLAVIASAESGKPLPEAKGEVAYAAGFIDYYAHEIMHSAGFVVPPGAPGQQLIAVKEPVGVCGIITPWNFPLAMITRKLGPCLAAGCTAVVKPAAETPLSALAIAKLAQDVGIPSGVINVVTSPHARAAEIGETLSTSKDVRKLSFTGSTRVGKILMQQSAENVKRLSLELGGNAPFIVFEDADVDAAVDGLVASKFRNTGQTCVCTNRVFVHSSIYQEFSDKLTAKVKNLKMGRPRSPGIQLGPLISQAAFQKTSDLVDDAVSKGAKALTGGKKSELGSNFYEATVLSDVDHTMRVSQEEIFGPIAPLFSFSSEEEVVAKANSTEAGLAGYFYTRDMSRAWRVAKELECGMIGVNTGLISNVQAPFGGVKQSGLGREGSPLGLDEYTETKLVVTAGLA</sequence>
<dbReference type="InterPro" id="IPR016162">
    <property type="entry name" value="Ald_DH_N"/>
</dbReference>
<dbReference type="PANTHER" id="PTHR43353:SF5">
    <property type="entry name" value="SUCCINATE-SEMIALDEHYDE DEHYDROGENASE, MITOCHONDRIAL"/>
    <property type="match status" value="1"/>
</dbReference>
<evidence type="ECO:0000313" key="11">
    <source>
        <dbReference type="Proteomes" id="UP000019132"/>
    </source>
</evidence>
<dbReference type="EnsemblProtists" id="PYU1_T012070">
    <property type="protein sequence ID" value="PYU1_T012070"/>
    <property type="gene ID" value="PYU1_G012044"/>
</dbReference>
<dbReference type="CDD" id="cd07103">
    <property type="entry name" value="ALDH_F5_SSADH_GabD"/>
    <property type="match status" value="1"/>
</dbReference>
<feature type="domain" description="Aldehyde dehydrogenase" evidence="9">
    <location>
        <begin position="36"/>
        <end position="498"/>
    </location>
</feature>
<dbReference type="InterPro" id="IPR015590">
    <property type="entry name" value="Aldehyde_DH_dom"/>
</dbReference>
<dbReference type="GO" id="GO:0009450">
    <property type="term" value="P:gamma-aminobutyric acid catabolic process"/>
    <property type="evidence" value="ECO:0007669"/>
    <property type="project" value="TreeGrafter"/>
</dbReference>
<evidence type="ECO:0000259" key="9">
    <source>
        <dbReference type="Pfam" id="PF00171"/>
    </source>
</evidence>
<dbReference type="Gene3D" id="3.40.605.10">
    <property type="entry name" value="Aldehyde Dehydrogenase, Chain A, domain 1"/>
    <property type="match status" value="1"/>
</dbReference>
<evidence type="ECO:0000256" key="8">
    <source>
        <dbReference type="RuleBase" id="RU003345"/>
    </source>
</evidence>
<dbReference type="InterPro" id="IPR016160">
    <property type="entry name" value="Ald_DH_CS_CYS"/>
</dbReference>
<dbReference type="AlphaFoldDB" id="K3X4C1"/>
<dbReference type="FunFam" id="3.40.605.10:FF:000005">
    <property type="entry name" value="Succinate-semialdehyde dehydrogenase I"/>
    <property type="match status" value="1"/>
</dbReference>
<dbReference type="EMBL" id="GL376621">
    <property type="status" value="NOT_ANNOTATED_CDS"/>
    <property type="molecule type" value="Genomic_DNA"/>
</dbReference>
<evidence type="ECO:0000256" key="5">
    <source>
        <dbReference type="ARBA" id="ARBA00023002"/>
    </source>
</evidence>
<dbReference type="EC" id="1.2.1.24" evidence="3"/>
<dbReference type="HOGENOM" id="CLU_005391_5_1_1"/>
<evidence type="ECO:0000256" key="6">
    <source>
        <dbReference type="ARBA" id="ARBA00030806"/>
    </source>
</evidence>
<dbReference type="InParanoid" id="K3X4C1"/>
<keyword evidence="5 8" id="KW-0560">Oxidoreductase</keyword>
<dbReference type="FunFam" id="3.40.605.10:FF:000026">
    <property type="entry name" value="Aldehyde dehydrogenase, putative"/>
    <property type="match status" value="1"/>
</dbReference>
<keyword evidence="11" id="KW-1185">Reference proteome</keyword>
<evidence type="ECO:0000256" key="3">
    <source>
        <dbReference type="ARBA" id="ARBA00013051"/>
    </source>
</evidence>
<dbReference type="PANTHER" id="PTHR43353">
    <property type="entry name" value="SUCCINATE-SEMIALDEHYDE DEHYDROGENASE, MITOCHONDRIAL"/>
    <property type="match status" value="1"/>
</dbReference>
<dbReference type="eggNOG" id="KOG2451">
    <property type="taxonomic scope" value="Eukaryota"/>
</dbReference>
<dbReference type="Proteomes" id="UP000019132">
    <property type="component" value="Unassembled WGS sequence"/>
</dbReference>
<reference evidence="11" key="2">
    <citation type="submission" date="2010-04" db="EMBL/GenBank/DDBJ databases">
        <authorList>
            <person name="Buell R."/>
            <person name="Hamilton J."/>
            <person name="Hostetler J."/>
        </authorList>
    </citation>
    <scope>NUCLEOTIDE SEQUENCE [LARGE SCALE GENOMIC DNA]</scope>
    <source>
        <strain evidence="11">DAOM:BR144</strain>
    </source>
</reference>
<evidence type="ECO:0000313" key="10">
    <source>
        <dbReference type="EnsemblProtists" id="PYU1_T012070"/>
    </source>
</evidence>
<evidence type="ECO:0000256" key="4">
    <source>
        <dbReference type="ARBA" id="ARBA00019842"/>
    </source>
</evidence>
<dbReference type="PROSITE" id="PS00070">
    <property type="entry name" value="ALDEHYDE_DEHYDR_CYS"/>
    <property type="match status" value="1"/>
</dbReference>
<dbReference type="InterPro" id="IPR016163">
    <property type="entry name" value="Ald_DH_C"/>
</dbReference>
<dbReference type="InterPro" id="IPR016161">
    <property type="entry name" value="Ald_DH/histidinol_DH"/>
</dbReference>
<dbReference type="STRING" id="431595.K3X4C1"/>
<dbReference type="GO" id="GO:0004777">
    <property type="term" value="F:succinate-semialdehyde dehydrogenase (NAD+) activity"/>
    <property type="evidence" value="ECO:0007669"/>
    <property type="project" value="UniProtKB-EC"/>
</dbReference>
<organism evidence="10 11">
    <name type="scientific">Globisporangium ultimum (strain ATCC 200006 / CBS 805.95 / DAOM BR144)</name>
    <name type="common">Pythium ultimum</name>
    <dbReference type="NCBI Taxonomy" id="431595"/>
    <lineage>
        <taxon>Eukaryota</taxon>
        <taxon>Sar</taxon>
        <taxon>Stramenopiles</taxon>
        <taxon>Oomycota</taxon>
        <taxon>Peronosporomycetes</taxon>
        <taxon>Pythiales</taxon>
        <taxon>Pythiaceae</taxon>
        <taxon>Globisporangium</taxon>
    </lineage>
</organism>
<dbReference type="Pfam" id="PF00171">
    <property type="entry name" value="Aldedh"/>
    <property type="match status" value="1"/>
</dbReference>
<reference evidence="10" key="3">
    <citation type="submission" date="2015-02" db="UniProtKB">
        <authorList>
            <consortium name="EnsemblProtists"/>
        </authorList>
    </citation>
    <scope>IDENTIFICATION</scope>
    <source>
        <strain evidence="10">DAOM BR144</strain>
    </source>
</reference>
<dbReference type="PROSITE" id="PS00687">
    <property type="entry name" value="ALDEHYDE_DEHYDR_GLU"/>
    <property type="match status" value="1"/>
</dbReference>
<name>K3X4C1_GLOUD</name>
<dbReference type="SUPFAM" id="SSF53720">
    <property type="entry name" value="ALDH-like"/>
    <property type="match status" value="1"/>
</dbReference>
<comment type="pathway">
    <text evidence="1">Amino-acid degradation; 4-aminobutanoate degradation.</text>
</comment>
<dbReference type="FunFam" id="3.40.309.10:FF:000004">
    <property type="entry name" value="Succinate-semialdehyde dehydrogenase I"/>
    <property type="match status" value="1"/>
</dbReference>
<evidence type="ECO:0000256" key="2">
    <source>
        <dbReference type="ARBA" id="ARBA00009986"/>
    </source>
</evidence>
<accession>K3X4C1</accession>
<dbReference type="OMA" id="IGELFCK"/>
<feature type="active site" evidence="7">
    <location>
        <position position="275"/>
    </location>
</feature>
<dbReference type="InterPro" id="IPR050740">
    <property type="entry name" value="Aldehyde_DH_Superfamily"/>
</dbReference>